<gene>
    <name evidence="4" type="ORF">RDV89_17020</name>
</gene>
<dbReference type="InterPro" id="IPR023214">
    <property type="entry name" value="HAD_sf"/>
</dbReference>
<dbReference type="InterPro" id="IPR006439">
    <property type="entry name" value="HAD-SF_hydro_IA"/>
</dbReference>
<evidence type="ECO:0000313" key="5">
    <source>
        <dbReference type="Proteomes" id="UP001268542"/>
    </source>
</evidence>
<dbReference type="PANTHER" id="PTHR46470">
    <property type="entry name" value="N-ACYLNEURAMINATE-9-PHOSPHATASE"/>
    <property type="match status" value="1"/>
</dbReference>
<dbReference type="SFLD" id="SFLDG01129">
    <property type="entry name" value="C1.5:_HAD__Beta-PGM__Phosphata"/>
    <property type="match status" value="1"/>
</dbReference>
<dbReference type="Pfam" id="PF00702">
    <property type="entry name" value="Hydrolase"/>
    <property type="match status" value="1"/>
</dbReference>
<organism evidence="4 5">
    <name type="scientific">Nocardioides imazamoxiresistens</name>
    <dbReference type="NCBI Taxonomy" id="3231893"/>
    <lineage>
        <taxon>Bacteria</taxon>
        <taxon>Bacillati</taxon>
        <taxon>Actinomycetota</taxon>
        <taxon>Actinomycetes</taxon>
        <taxon>Propionibacteriales</taxon>
        <taxon>Nocardioidaceae</taxon>
        <taxon>Nocardioides</taxon>
    </lineage>
</organism>
<keyword evidence="2 4" id="KW-0378">Hydrolase</keyword>
<sequence>MAPLAVPDDLAAVLFDLDDTLVDHRGASRAGLESWAAGLGLGGTSDELAARWTALEMRHFSAYQRGETTFAGQRRARVRAFLPHLDLRDDTLADAEFAGYLAGYERAWRAFGDAADALRRASAAGLRVAVLTNGDERQQRAKVERTGLARLLDALGAPVLVSSTLRAAKPDPRAYALACGRLGVPTGAALMVGDSVANDVVGARSAGLAAVLLDRYDEHPRRGPQRVRTLADLRFG</sequence>
<comment type="cofactor">
    <cofactor evidence="1">
        <name>Mg(2+)</name>
        <dbReference type="ChEBI" id="CHEBI:18420"/>
    </cofactor>
</comment>
<dbReference type="GO" id="GO:0016787">
    <property type="term" value="F:hydrolase activity"/>
    <property type="evidence" value="ECO:0007669"/>
    <property type="project" value="UniProtKB-KW"/>
</dbReference>
<dbReference type="EC" id="3.1.3.-" evidence="4"/>
<dbReference type="NCBIfam" id="TIGR01662">
    <property type="entry name" value="HAD-SF-IIIA"/>
    <property type="match status" value="1"/>
</dbReference>
<comment type="caution">
    <text evidence="4">The sequence shown here is derived from an EMBL/GenBank/DDBJ whole genome shotgun (WGS) entry which is preliminary data.</text>
</comment>
<dbReference type="SUPFAM" id="SSF56784">
    <property type="entry name" value="HAD-like"/>
    <property type="match status" value="1"/>
</dbReference>
<dbReference type="InterPro" id="IPR006549">
    <property type="entry name" value="HAD-SF_hydro_IIIA"/>
</dbReference>
<dbReference type="PANTHER" id="PTHR46470:SF4">
    <property type="entry name" value="5-AMINO-6-(5-PHOSPHO-D-RIBITYLAMINO)URACIL PHOSPHATASE YIGB"/>
    <property type="match status" value="1"/>
</dbReference>
<dbReference type="InterPro" id="IPR036412">
    <property type="entry name" value="HAD-like_sf"/>
</dbReference>
<dbReference type="SFLD" id="SFLDS00003">
    <property type="entry name" value="Haloacid_Dehalogenase"/>
    <property type="match status" value="1"/>
</dbReference>
<name>A0ABU3Q175_9ACTN</name>
<evidence type="ECO:0000256" key="1">
    <source>
        <dbReference type="ARBA" id="ARBA00001946"/>
    </source>
</evidence>
<dbReference type="InterPro" id="IPR051400">
    <property type="entry name" value="HAD-like_hydrolase"/>
</dbReference>
<evidence type="ECO:0000313" key="4">
    <source>
        <dbReference type="EMBL" id="MDT9594792.1"/>
    </source>
</evidence>
<keyword evidence="3" id="KW-0460">Magnesium</keyword>
<evidence type="ECO:0000256" key="3">
    <source>
        <dbReference type="ARBA" id="ARBA00022842"/>
    </source>
</evidence>
<dbReference type="Proteomes" id="UP001268542">
    <property type="component" value="Unassembled WGS sequence"/>
</dbReference>
<reference evidence="4 5" key="1">
    <citation type="submission" date="2023-08" db="EMBL/GenBank/DDBJ databases">
        <title>Nocardioides seae sp. nov., a bacterium isolated from a soil.</title>
        <authorList>
            <person name="Wang X."/>
        </authorList>
    </citation>
    <scope>NUCLEOTIDE SEQUENCE [LARGE SCALE GENOMIC DNA]</scope>
    <source>
        <strain evidence="4 5">YZH12</strain>
    </source>
</reference>
<accession>A0ABU3Q175</accession>
<dbReference type="EMBL" id="JAVYII010000008">
    <property type="protein sequence ID" value="MDT9594792.1"/>
    <property type="molecule type" value="Genomic_DNA"/>
</dbReference>
<dbReference type="PRINTS" id="PR00413">
    <property type="entry name" value="HADHALOGNASE"/>
</dbReference>
<dbReference type="RefSeq" id="WP_315734875.1">
    <property type="nucleotide sequence ID" value="NZ_JAVYII010000008.1"/>
</dbReference>
<proteinExistence type="predicted"/>
<evidence type="ECO:0000256" key="2">
    <source>
        <dbReference type="ARBA" id="ARBA00022801"/>
    </source>
</evidence>
<dbReference type="NCBIfam" id="TIGR01549">
    <property type="entry name" value="HAD-SF-IA-v1"/>
    <property type="match status" value="1"/>
</dbReference>
<dbReference type="Gene3D" id="3.40.50.1000">
    <property type="entry name" value="HAD superfamily/HAD-like"/>
    <property type="match status" value="1"/>
</dbReference>
<dbReference type="Gene3D" id="1.20.120.1600">
    <property type="match status" value="1"/>
</dbReference>
<keyword evidence="5" id="KW-1185">Reference proteome</keyword>
<protein>
    <submittedName>
        <fullName evidence="4">HAD family hydrolase</fullName>
        <ecNumber evidence="4">3.1.3.-</ecNumber>
    </submittedName>
</protein>